<dbReference type="InterPro" id="IPR006597">
    <property type="entry name" value="Sel1-like"/>
</dbReference>
<evidence type="ECO:0000256" key="1">
    <source>
        <dbReference type="SAM" id="Coils"/>
    </source>
</evidence>
<dbReference type="InterPro" id="IPR029030">
    <property type="entry name" value="Caspase-like_dom_sf"/>
</dbReference>
<name>A0A4R6XR73_9GAMM</name>
<dbReference type="SUPFAM" id="SSF81901">
    <property type="entry name" value="HCP-like"/>
    <property type="match status" value="1"/>
</dbReference>
<dbReference type="Proteomes" id="UP000295724">
    <property type="component" value="Unassembled WGS sequence"/>
</dbReference>
<protein>
    <submittedName>
        <fullName evidence="3">Sel1 repeat-containing protein</fullName>
    </submittedName>
</protein>
<evidence type="ECO:0000313" key="4">
    <source>
        <dbReference type="Proteomes" id="UP000295724"/>
    </source>
</evidence>
<dbReference type="Gene3D" id="1.25.40.10">
    <property type="entry name" value="Tetratricopeptide repeat domain"/>
    <property type="match status" value="1"/>
</dbReference>
<dbReference type="InterPro" id="IPR011990">
    <property type="entry name" value="TPR-like_helical_dom_sf"/>
</dbReference>
<gene>
    <name evidence="3" type="ORF">C8D91_0860</name>
</gene>
<dbReference type="AlphaFoldDB" id="A0A4R6XR73"/>
<dbReference type="PANTHER" id="PTHR22576">
    <property type="entry name" value="MUCOSA ASSOCIATED LYMPHOID TISSUE LYMPHOMA TRANSLOCATION PROTEIN 1/PARACASPASE"/>
    <property type="match status" value="1"/>
</dbReference>
<comment type="caution">
    <text evidence="3">The sequence shown here is derived from an EMBL/GenBank/DDBJ whole genome shotgun (WGS) entry which is preliminary data.</text>
</comment>
<dbReference type="InterPro" id="IPR052039">
    <property type="entry name" value="Caspase-related_regulators"/>
</dbReference>
<dbReference type="RefSeq" id="WP_133566449.1">
    <property type="nucleotide sequence ID" value="NZ_NIHB01000002.1"/>
</dbReference>
<dbReference type="EMBL" id="SNZB01000002">
    <property type="protein sequence ID" value="TDR22372.1"/>
    <property type="molecule type" value="Genomic_DNA"/>
</dbReference>
<keyword evidence="1" id="KW-0175">Coiled coil</keyword>
<dbReference type="OrthoDB" id="9204495at2"/>
<dbReference type="SMART" id="SM00671">
    <property type="entry name" value="SEL1"/>
    <property type="match status" value="2"/>
</dbReference>
<dbReference type="Gene3D" id="3.40.50.1460">
    <property type="match status" value="1"/>
</dbReference>
<sequence>MKHIFFKNSLLFFAMFSLAIGDVSAKRSKKVKGVKEGQITPDQLYIVDCLLPPQIRQLGQNFTYIPPRKPAKLTAKECALRGGEYVAYDEANFATVAKVWKQQADSGDATAQNYMGELFEKGINGTPDYETAASWFQKAADQGHSSAQLNLGSLYEKGLGVPQDSVKAINLYRQAAGVTEAKLELVTEQDLMERREKEYQRIQLEREVSNLKNELSDVSENYQKTQDYIKNANAELQRLQAALRENSNDSLVKQQIAQLEQQVKDLTNKNQQSKELASSLVRKIAEENGQEYAMNDEFGINVITPDIMLTRGIRSIPISNQAAKFMSIMGSVNPPADVAGLTLNNQNITDKLTDTGIFSVNVDLIENDDTPVSIEAVKSDGSKSVEQFVVVRQILEQIKPRYLSDLFTKRFKKDLGDYHALVIGNNNYDDLDDLGTAINDAKDIGQVLKKTYGYKTKVLENATHMQIVEALAEYQEKLGKYDNLIVYYAGHGLIDERQDGFWIPTDARMDDKKTWIPNDVITEFMSSMKAKHVMVIADSCYSGTMSGSAIRPFPETVEENDILFTSRVKARTVLTSGGLQPVLDSGGDGHSIFASALLDVLNENDGVMEGYRLYKALEQQVRLRSKLSGIQQIPEYTAVKHAGHEGSEFYFLPDSI</sequence>
<dbReference type="InterPro" id="IPR011600">
    <property type="entry name" value="Pept_C14_caspase"/>
</dbReference>
<evidence type="ECO:0000313" key="3">
    <source>
        <dbReference type="EMBL" id="TDR22372.1"/>
    </source>
</evidence>
<dbReference type="GO" id="GO:0006508">
    <property type="term" value="P:proteolysis"/>
    <property type="evidence" value="ECO:0007669"/>
    <property type="project" value="InterPro"/>
</dbReference>
<accession>A0A4R6XR73</accession>
<feature type="domain" description="Peptidase C14 caspase" evidence="2">
    <location>
        <begin position="419"/>
        <end position="638"/>
    </location>
</feature>
<proteinExistence type="predicted"/>
<dbReference type="GO" id="GO:0004197">
    <property type="term" value="F:cysteine-type endopeptidase activity"/>
    <property type="evidence" value="ECO:0007669"/>
    <property type="project" value="InterPro"/>
</dbReference>
<dbReference type="Pfam" id="PF00656">
    <property type="entry name" value="Peptidase_C14"/>
    <property type="match status" value="1"/>
</dbReference>
<organism evidence="3 4">
    <name type="scientific">Marinicella litoralis</name>
    <dbReference type="NCBI Taxonomy" id="644220"/>
    <lineage>
        <taxon>Bacteria</taxon>
        <taxon>Pseudomonadati</taxon>
        <taxon>Pseudomonadota</taxon>
        <taxon>Gammaproteobacteria</taxon>
        <taxon>Lysobacterales</taxon>
        <taxon>Marinicellaceae</taxon>
        <taxon>Marinicella</taxon>
    </lineage>
</organism>
<reference evidence="3 4" key="1">
    <citation type="submission" date="2019-03" db="EMBL/GenBank/DDBJ databases">
        <title>Genomic Encyclopedia of Type Strains, Phase IV (KMG-IV): sequencing the most valuable type-strain genomes for metagenomic binning, comparative biology and taxonomic classification.</title>
        <authorList>
            <person name="Goeker M."/>
        </authorList>
    </citation>
    <scope>NUCLEOTIDE SEQUENCE [LARGE SCALE GENOMIC DNA]</scope>
    <source>
        <strain evidence="3 4">DSM 25488</strain>
    </source>
</reference>
<feature type="coiled-coil region" evidence="1">
    <location>
        <begin position="194"/>
        <end position="283"/>
    </location>
</feature>
<keyword evidence="4" id="KW-1185">Reference proteome</keyword>
<dbReference type="PANTHER" id="PTHR22576:SF37">
    <property type="entry name" value="MUCOSA-ASSOCIATED LYMPHOID TISSUE LYMPHOMA TRANSLOCATION PROTEIN 1"/>
    <property type="match status" value="1"/>
</dbReference>
<dbReference type="Pfam" id="PF08238">
    <property type="entry name" value="Sel1"/>
    <property type="match status" value="2"/>
</dbReference>
<evidence type="ECO:0000259" key="2">
    <source>
        <dbReference type="Pfam" id="PF00656"/>
    </source>
</evidence>
<dbReference type="SUPFAM" id="SSF52129">
    <property type="entry name" value="Caspase-like"/>
    <property type="match status" value="1"/>
</dbReference>